<keyword evidence="5" id="KW-0443">Lipid metabolism</keyword>
<proteinExistence type="predicted"/>
<comment type="caution">
    <text evidence="10">The sequence shown here is derived from an EMBL/GenBank/DDBJ whole genome shotgun (WGS) entry which is preliminary data.</text>
</comment>
<protein>
    <submittedName>
        <fullName evidence="10">Mam4 protein</fullName>
    </submittedName>
</protein>
<reference evidence="10" key="1">
    <citation type="submission" date="2021-02" db="EMBL/GenBank/DDBJ databases">
        <authorList>
            <person name="Dougan E. K."/>
            <person name="Rhodes N."/>
            <person name="Thang M."/>
            <person name="Chan C."/>
        </authorList>
    </citation>
    <scope>NUCLEOTIDE SEQUENCE</scope>
</reference>
<feature type="transmembrane region" description="Helical" evidence="9">
    <location>
        <begin position="105"/>
        <end position="131"/>
    </location>
</feature>
<dbReference type="PROSITE" id="PS50244">
    <property type="entry name" value="S5A_REDUCTASE"/>
    <property type="match status" value="1"/>
</dbReference>
<evidence type="ECO:0000256" key="4">
    <source>
        <dbReference type="ARBA" id="ARBA00022989"/>
    </source>
</evidence>
<dbReference type="GO" id="GO:0006656">
    <property type="term" value="P:phosphatidylcholine biosynthetic process"/>
    <property type="evidence" value="ECO:0007669"/>
    <property type="project" value="UniProtKB-UniPathway"/>
</dbReference>
<evidence type="ECO:0000313" key="11">
    <source>
        <dbReference type="Proteomes" id="UP000601435"/>
    </source>
</evidence>
<dbReference type="Gene3D" id="1.20.120.1630">
    <property type="match status" value="1"/>
</dbReference>
<keyword evidence="6 9" id="KW-0472">Membrane</keyword>
<accession>A0A812K4T2</accession>
<comment type="subcellular location">
    <subcellularLocation>
        <location evidence="1">Endomembrane system</location>
        <topology evidence="1">Multi-pass membrane protein</topology>
    </subcellularLocation>
</comment>
<evidence type="ECO:0000256" key="1">
    <source>
        <dbReference type="ARBA" id="ARBA00004127"/>
    </source>
</evidence>
<keyword evidence="3 9" id="KW-0812">Transmembrane</keyword>
<evidence type="ECO:0000256" key="2">
    <source>
        <dbReference type="ARBA" id="ARBA00022516"/>
    </source>
</evidence>
<keyword evidence="2" id="KW-0444">Lipid biosynthesis</keyword>
<keyword evidence="11" id="KW-1185">Reference proteome</keyword>
<dbReference type="AlphaFoldDB" id="A0A812K4T2"/>
<evidence type="ECO:0000256" key="3">
    <source>
        <dbReference type="ARBA" id="ARBA00022692"/>
    </source>
</evidence>
<feature type="transmembrane region" description="Helical" evidence="9">
    <location>
        <begin position="191"/>
        <end position="210"/>
    </location>
</feature>
<evidence type="ECO:0000256" key="5">
    <source>
        <dbReference type="ARBA" id="ARBA00023098"/>
    </source>
</evidence>
<name>A0A812K4T2_9DINO</name>
<dbReference type="GO" id="GO:0016740">
    <property type="term" value="F:transferase activity"/>
    <property type="evidence" value="ECO:0007669"/>
    <property type="project" value="UniProtKB-ARBA"/>
</dbReference>
<dbReference type="EMBL" id="CAJNJA010007364">
    <property type="protein sequence ID" value="CAE7223658.1"/>
    <property type="molecule type" value="Genomic_DNA"/>
</dbReference>
<dbReference type="UniPathway" id="UPA00753"/>
<feature type="transmembrane region" description="Helical" evidence="9">
    <location>
        <begin position="216"/>
        <end position="233"/>
    </location>
</feature>
<organism evidence="10 11">
    <name type="scientific">Symbiodinium necroappetens</name>
    <dbReference type="NCBI Taxonomy" id="1628268"/>
    <lineage>
        <taxon>Eukaryota</taxon>
        <taxon>Sar</taxon>
        <taxon>Alveolata</taxon>
        <taxon>Dinophyceae</taxon>
        <taxon>Suessiales</taxon>
        <taxon>Symbiodiniaceae</taxon>
        <taxon>Symbiodinium</taxon>
    </lineage>
</organism>
<sequence>MYTEELNTTGNALFRHRSYVPVLFLALLLLGMREFSYFGDDHTLDLVWEVVCFSVSMFGLAIRAHVVGHAPSRTSGRNTKHQVAHTINTTGLYSLVRHPLYVGNFFMWLGVAMFLHDWRLAFITVTLYWLYYERIMIAEENFLARTFGDAYREYASRTPAFVPTPASIRTYAKPELPFSVRNVLKREYSGFFAVVLIMFCLEIIGDYVVLNELTVDPVWLVAFGIAAAIYLTLRTLKRRTRVLRVAGR</sequence>
<dbReference type="PANTHER" id="PTHR12714:SF9">
    <property type="entry name" value="PROTEIN-S-ISOPRENYLCYSTEINE O-METHYLTRANSFERASE"/>
    <property type="match status" value="1"/>
</dbReference>
<evidence type="ECO:0000256" key="8">
    <source>
        <dbReference type="ARBA" id="ARBA00023264"/>
    </source>
</evidence>
<gene>
    <name evidence="10" type="primary">mam4</name>
    <name evidence="10" type="ORF">SNEC2469_LOCUS3010</name>
</gene>
<keyword evidence="7" id="KW-0594">Phospholipid biosynthesis</keyword>
<dbReference type="InterPro" id="IPR007318">
    <property type="entry name" value="Phopholipid_MeTrfase"/>
</dbReference>
<evidence type="ECO:0000256" key="9">
    <source>
        <dbReference type="SAM" id="Phobius"/>
    </source>
</evidence>
<evidence type="ECO:0000256" key="7">
    <source>
        <dbReference type="ARBA" id="ARBA00023209"/>
    </source>
</evidence>
<feature type="transmembrane region" description="Helical" evidence="9">
    <location>
        <begin position="20"/>
        <end position="39"/>
    </location>
</feature>
<feature type="transmembrane region" description="Helical" evidence="9">
    <location>
        <begin position="46"/>
        <end position="66"/>
    </location>
</feature>
<dbReference type="GO" id="GO:0012505">
    <property type="term" value="C:endomembrane system"/>
    <property type="evidence" value="ECO:0007669"/>
    <property type="project" value="UniProtKB-SubCell"/>
</dbReference>
<keyword evidence="8" id="KW-1208">Phospholipid metabolism</keyword>
<dbReference type="PANTHER" id="PTHR12714">
    <property type="entry name" value="PROTEIN-S ISOPRENYLCYSTEINE O-METHYLTRANSFERASE"/>
    <property type="match status" value="1"/>
</dbReference>
<keyword evidence="4 9" id="KW-1133">Transmembrane helix</keyword>
<dbReference type="OrthoDB" id="422086at2759"/>
<dbReference type="Pfam" id="PF04191">
    <property type="entry name" value="PEMT"/>
    <property type="match status" value="1"/>
</dbReference>
<evidence type="ECO:0000313" key="10">
    <source>
        <dbReference type="EMBL" id="CAE7223658.1"/>
    </source>
</evidence>
<dbReference type="Proteomes" id="UP000601435">
    <property type="component" value="Unassembled WGS sequence"/>
</dbReference>
<evidence type="ECO:0000256" key="6">
    <source>
        <dbReference type="ARBA" id="ARBA00023136"/>
    </source>
</evidence>